<dbReference type="InterPro" id="IPR000305">
    <property type="entry name" value="GIY-YIG_endonuc"/>
</dbReference>
<evidence type="ECO:0000313" key="4">
    <source>
        <dbReference type="Proteomes" id="UP000320813"/>
    </source>
</evidence>
<evidence type="ECO:0000256" key="1">
    <source>
        <dbReference type="ARBA" id="ARBA00007435"/>
    </source>
</evidence>
<dbReference type="InterPro" id="IPR050190">
    <property type="entry name" value="UPF0213_domain"/>
</dbReference>
<dbReference type="PANTHER" id="PTHR34477:SF5">
    <property type="entry name" value="BSL5627 PROTEIN"/>
    <property type="match status" value="1"/>
</dbReference>
<evidence type="ECO:0000259" key="2">
    <source>
        <dbReference type="PROSITE" id="PS50164"/>
    </source>
</evidence>
<dbReference type="Gene3D" id="3.40.1440.10">
    <property type="entry name" value="GIY-YIG endonuclease"/>
    <property type="match status" value="1"/>
</dbReference>
<sequence length="95" mass="11571">MKKYYVYILSSKRNGTLYTGVTSDIIKRVYEHKQNVVEGFTKKYNIHVLVWYEIHDSAESAINREKQIKKWKRTWKLRLIEKDNPEWIDLYESIC</sequence>
<dbReference type="PROSITE" id="PS50164">
    <property type="entry name" value="GIY_YIG"/>
    <property type="match status" value="1"/>
</dbReference>
<dbReference type="Proteomes" id="UP000320813">
    <property type="component" value="Unassembled WGS sequence"/>
</dbReference>
<organism evidence="3 4">
    <name type="scientific">Candidatus Acidulodesulfobacterium ferriphilum</name>
    <dbReference type="NCBI Taxonomy" id="2597223"/>
    <lineage>
        <taxon>Bacteria</taxon>
        <taxon>Deltaproteobacteria</taxon>
        <taxon>Candidatus Acidulodesulfobacterales</taxon>
        <taxon>Candidatus Acidulodesulfobacterium</taxon>
    </lineage>
</organism>
<dbReference type="SUPFAM" id="SSF82771">
    <property type="entry name" value="GIY-YIG endonuclease"/>
    <property type="match status" value="1"/>
</dbReference>
<gene>
    <name evidence="3" type="ORF">EVJ47_07570</name>
</gene>
<proteinExistence type="inferred from homology"/>
<evidence type="ECO:0000313" key="3">
    <source>
        <dbReference type="EMBL" id="RZD14085.1"/>
    </source>
</evidence>
<dbReference type="PANTHER" id="PTHR34477">
    <property type="entry name" value="UPF0213 PROTEIN YHBQ"/>
    <property type="match status" value="1"/>
</dbReference>
<reference evidence="3 4" key="1">
    <citation type="submission" date="2019-01" db="EMBL/GenBank/DDBJ databases">
        <title>Insights into ecological role of a new deltaproteobacterial order Candidatus Sinidesulfobacterales (Sva0485) by metagenomics and metatranscriptomics.</title>
        <authorList>
            <person name="Tan S."/>
            <person name="Liu J."/>
            <person name="Fang Y."/>
            <person name="Hedlund B.P."/>
            <person name="Lian Z.H."/>
            <person name="Huang L.Y."/>
            <person name="Li J.T."/>
            <person name="Huang L.N."/>
            <person name="Li W.J."/>
            <person name="Jiang H.C."/>
            <person name="Dong H.L."/>
            <person name="Shu W.S."/>
        </authorList>
    </citation>
    <scope>NUCLEOTIDE SEQUENCE [LARGE SCALE GENOMIC DNA]</scope>
    <source>
        <strain evidence="3">AP3</strain>
    </source>
</reference>
<dbReference type="SMART" id="SM00465">
    <property type="entry name" value="GIYc"/>
    <property type="match status" value="1"/>
</dbReference>
<comment type="caution">
    <text evidence="3">The sequence shown here is derived from an EMBL/GenBank/DDBJ whole genome shotgun (WGS) entry which is preliminary data.</text>
</comment>
<accession>A0A519B9Y3</accession>
<dbReference type="CDD" id="cd10448">
    <property type="entry name" value="GIY-YIG_unchar_3"/>
    <property type="match status" value="1"/>
</dbReference>
<dbReference type="EMBL" id="SGBD01000004">
    <property type="protein sequence ID" value="RZD14085.1"/>
    <property type="molecule type" value="Genomic_DNA"/>
</dbReference>
<protein>
    <submittedName>
        <fullName evidence="3">GIY-YIG nuclease family protein</fullName>
    </submittedName>
</protein>
<name>A0A519B9Y3_9DELT</name>
<dbReference type="AlphaFoldDB" id="A0A519B9Y3"/>
<dbReference type="InterPro" id="IPR035901">
    <property type="entry name" value="GIY-YIG_endonuc_sf"/>
</dbReference>
<dbReference type="Pfam" id="PF01541">
    <property type="entry name" value="GIY-YIG"/>
    <property type="match status" value="1"/>
</dbReference>
<feature type="domain" description="GIY-YIG" evidence="2">
    <location>
        <begin position="2"/>
        <end position="78"/>
    </location>
</feature>
<comment type="similarity">
    <text evidence="1">Belongs to the UPF0213 family.</text>
</comment>